<reference evidence="2 3" key="1">
    <citation type="submission" date="2019-09" db="EMBL/GenBank/DDBJ databases">
        <authorList>
            <person name="Depoorter E."/>
        </authorList>
    </citation>
    <scope>NUCLEOTIDE SEQUENCE [LARGE SCALE GENOMIC DNA]</scope>
    <source>
        <strain evidence="2">LMG 6863</strain>
    </source>
</reference>
<protein>
    <submittedName>
        <fullName evidence="2">Uncharacterized protein</fullName>
    </submittedName>
</protein>
<dbReference type="Proteomes" id="UP000494170">
    <property type="component" value="Unassembled WGS sequence"/>
</dbReference>
<proteinExistence type="predicted"/>
<feature type="signal peptide" evidence="1">
    <location>
        <begin position="1"/>
        <end position="27"/>
    </location>
</feature>
<sequence>MTVKRRPLISRIFWACALLGSAEVVFATSMSSLPSSATHFVIGPEAGDAYSHAAFPGIPSDIVKVSARVRVTKASDHGVNFFAIQVNFPNQTWAHGGLELVGGKYLINWGGLVNRGGGLADYRKEYPAADLQLMQNGSNAERSHLYP</sequence>
<keyword evidence="1" id="KW-0732">Signal</keyword>
<dbReference type="EMBL" id="CABVPY010000033">
    <property type="protein sequence ID" value="VWB98585.1"/>
    <property type="molecule type" value="Genomic_DNA"/>
</dbReference>
<dbReference type="RefSeq" id="WP_254601593.1">
    <property type="nucleotide sequence ID" value="NZ_CABVPY010000033.1"/>
</dbReference>
<gene>
    <name evidence="2" type="ORF">BLA6863_04733</name>
</gene>
<accession>A0A6P2NU12</accession>
<evidence type="ECO:0000313" key="2">
    <source>
        <dbReference type="EMBL" id="VWB98585.1"/>
    </source>
</evidence>
<feature type="chain" id="PRO_5026649874" evidence="1">
    <location>
        <begin position="28"/>
        <end position="147"/>
    </location>
</feature>
<name>A0A6P2NU12_BURL3</name>
<evidence type="ECO:0000313" key="3">
    <source>
        <dbReference type="Proteomes" id="UP000494170"/>
    </source>
</evidence>
<organism evidence="2 3">
    <name type="scientific">Burkholderia lata (strain ATCC 17760 / DSM 23089 / LMG 22485 / NCIMB 9086 / R18194 / 383)</name>
    <dbReference type="NCBI Taxonomy" id="482957"/>
    <lineage>
        <taxon>Bacteria</taxon>
        <taxon>Pseudomonadati</taxon>
        <taxon>Pseudomonadota</taxon>
        <taxon>Betaproteobacteria</taxon>
        <taxon>Burkholderiales</taxon>
        <taxon>Burkholderiaceae</taxon>
        <taxon>Burkholderia</taxon>
        <taxon>Burkholderia cepacia complex</taxon>
    </lineage>
</organism>
<evidence type="ECO:0000256" key="1">
    <source>
        <dbReference type="SAM" id="SignalP"/>
    </source>
</evidence>
<dbReference type="AlphaFoldDB" id="A0A6P2NU12"/>